<dbReference type="GO" id="GO:0004781">
    <property type="term" value="F:sulfate adenylyltransferase (ATP) activity"/>
    <property type="evidence" value="ECO:0007669"/>
    <property type="project" value="UniProtKB-EC"/>
</dbReference>
<evidence type="ECO:0000313" key="12">
    <source>
        <dbReference type="EMBL" id="SDT41115.1"/>
    </source>
</evidence>
<evidence type="ECO:0000256" key="7">
    <source>
        <dbReference type="ARBA" id="ARBA00022840"/>
    </source>
</evidence>
<dbReference type="PANTHER" id="PTHR43196">
    <property type="entry name" value="SULFATE ADENYLYLTRANSFERASE SUBUNIT 2"/>
    <property type="match status" value="1"/>
</dbReference>
<evidence type="ECO:0000313" key="13">
    <source>
        <dbReference type="Proteomes" id="UP000243904"/>
    </source>
</evidence>
<keyword evidence="4 12" id="KW-0808">Transferase</keyword>
<accession>A0A1H2A569</accession>
<evidence type="ECO:0000256" key="8">
    <source>
        <dbReference type="ARBA" id="ARBA00030256"/>
    </source>
</evidence>
<dbReference type="EMBL" id="LT629750">
    <property type="protein sequence ID" value="SDT41115.1"/>
    <property type="molecule type" value="Genomic_DNA"/>
</dbReference>
<keyword evidence="5 12" id="KW-0548">Nucleotidyltransferase</keyword>
<comment type="similarity">
    <text evidence="1">Belongs to the PAPS reductase family. CysD subfamily.</text>
</comment>
<keyword evidence="6" id="KW-0547">Nucleotide-binding</keyword>
<dbReference type="Gene3D" id="3.40.50.620">
    <property type="entry name" value="HUPs"/>
    <property type="match status" value="1"/>
</dbReference>
<dbReference type="GO" id="GO:0005524">
    <property type="term" value="F:ATP binding"/>
    <property type="evidence" value="ECO:0007669"/>
    <property type="project" value="UniProtKB-KW"/>
</dbReference>
<comment type="catalytic activity">
    <reaction evidence="10">
        <text>sulfate + ATP + H(+) = adenosine 5'-phosphosulfate + diphosphate</text>
        <dbReference type="Rhea" id="RHEA:18133"/>
        <dbReference type="ChEBI" id="CHEBI:15378"/>
        <dbReference type="ChEBI" id="CHEBI:16189"/>
        <dbReference type="ChEBI" id="CHEBI:30616"/>
        <dbReference type="ChEBI" id="CHEBI:33019"/>
        <dbReference type="ChEBI" id="CHEBI:58243"/>
        <dbReference type="EC" id="2.7.7.4"/>
    </reaction>
</comment>
<dbReference type="PANTHER" id="PTHR43196:SF1">
    <property type="entry name" value="SULFATE ADENYLYLTRANSFERASE SUBUNIT 2"/>
    <property type="match status" value="1"/>
</dbReference>
<gene>
    <name evidence="12" type="ORF">SAMN05444158_5897</name>
</gene>
<organism evidence="12 13">
    <name type="scientific">Bradyrhizobium canariense</name>
    <dbReference type="NCBI Taxonomy" id="255045"/>
    <lineage>
        <taxon>Bacteria</taxon>
        <taxon>Pseudomonadati</taxon>
        <taxon>Pseudomonadota</taxon>
        <taxon>Alphaproteobacteria</taxon>
        <taxon>Hyphomicrobiales</taxon>
        <taxon>Nitrobacteraceae</taxon>
        <taxon>Bradyrhizobium</taxon>
    </lineage>
</organism>
<dbReference type="AlphaFoldDB" id="A0A1H2A569"/>
<protein>
    <recommendedName>
        <fullName evidence="3">Sulfate adenylyltransferase subunit 2</fullName>
        <ecNumber evidence="2">2.7.7.4</ecNumber>
    </recommendedName>
    <alternativeName>
        <fullName evidence="8">ATP-sulfurylase small subunit</fullName>
    </alternativeName>
    <alternativeName>
        <fullName evidence="9">Sulfate adenylate transferase</fullName>
    </alternativeName>
</protein>
<proteinExistence type="inferred from homology"/>
<dbReference type="NCBIfam" id="NF003587">
    <property type="entry name" value="PRK05253.1"/>
    <property type="match status" value="1"/>
</dbReference>
<dbReference type="SUPFAM" id="SSF52402">
    <property type="entry name" value="Adenine nucleotide alpha hydrolases-like"/>
    <property type="match status" value="1"/>
</dbReference>
<dbReference type="Pfam" id="PF01507">
    <property type="entry name" value="PAPS_reduct"/>
    <property type="match status" value="1"/>
</dbReference>
<dbReference type="GO" id="GO:0000103">
    <property type="term" value="P:sulfate assimilation"/>
    <property type="evidence" value="ECO:0007669"/>
    <property type="project" value="InterPro"/>
</dbReference>
<dbReference type="PIRSF" id="PIRSF002936">
    <property type="entry name" value="CysDAde_trans"/>
    <property type="match status" value="1"/>
</dbReference>
<keyword evidence="7" id="KW-0067">ATP-binding</keyword>
<name>A0A1H2A569_9BRAD</name>
<evidence type="ECO:0000256" key="9">
    <source>
        <dbReference type="ARBA" id="ARBA00031812"/>
    </source>
</evidence>
<keyword evidence="13" id="KW-1185">Reference proteome</keyword>
<evidence type="ECO:0000256" key="1">
    <source>
        <dbReference type="ARBA" id="ARBA00008885"/>
    </source>
</evidence>
<reference evidence="13" key="1">
    <citation type="submission" date="2016-10" db="EMBL/GenBank/DDBJ databases">
        <authorList>
            <person name="Varghese N."/>
            <person name="Submissions S."/>
        </authorList>
    </citation>
    <scope>NUCLEOTIDE SEQUENCE [LARGE SCALE GENOMIC DNA]</scope>
    <source>
        <strain evidence="13">GAS369</strain>
    </source>
</reference>
<evidence type="ECO:0000256" key="2">
    <source>
        <dbReference type="ARBA" id="ARBA00012391"/>
    </source>
</evidence>
<dbReference type="Proteomes" id="UP000243904">
    <property type="component" value="Chromosome I"/>
</dbReference>
<feature type="domain" description="Phosphoadenosine phosphosulphate reductase" evidence="11">
    <location>
        <begin position="62"/>
        <end position="255"/>
    </location>
</feature>
<dbReference type="InterPro" id="IPR050128">
    <property type="entry name" value="Sulfate_adenylyltrnsfr_sub2"/>
</dbReference>
<evidence type="ECO:0000256" key="10">
    <source>
        <dbReference type="ARBA" id="ARBA00049370"/>
    </source>
</evidence>
<evidence type="ECO:0000256" key="4">
    <source>
        <dbReference type="ARBA" id="ARBA00022679"/>
    </source>
</evidence>
<dbReference type="InterPro" id="IPR002500">
    <property type="entry name" value="PAPS_reduct_dom"/>
</dbReference>
<evidence type="ECO:0000259" key="11">
    <source>
        <dbReference type="Pfam" id="PF01507"/>
    </source>
</evidence>
<evidence type="ECO:0000256" key="6">
    <source>
        <dbReference type="ARBA" id="ARBA00022741"/>
    </source>
</evidence>
<dbReference type="InterPro" id="IPR014729">
    <property type="entry name" value="Rossmann-like_a/b/a_fold"/>
</dbReference>
<sequence length="301" mass="33757">MHLLDNTSAGDRLPPTGLNEASSVRQILAEARVPAPSMDHLDELEAQSIYILREAFARLKKLALLWSLGKDSNVMIWLARKAFFGRVPFPALHVDTGKKFPEMYAFRDCFGKEWGLDLRVEPCPPIDAVDPTLPPAARSAARKTEGLKLALAKYGFDGLIAGIRRDEEATRAKERVFSPRGTEGGWDVRDQPPEFWDQFNASPPPGAHLRIHPILHWTEADIWAYTKRENIPIIPLYLAKDGKRYRSLGDQDITNPVASTASNIEEILIELNGTKVPERAGRALDHETEDAFERLRVAGYL</sequence>
<dbReference type="InterPro" id="IPR011784">
    <property type="entry name" value="SO4_adenylTrfase_ssu"/>
</dbReference>
<dbReference type="EC" id="2.7.7.4" evidence="2"/>
<evidence type="ECO:0000256" key="5">
    <source>
        <dbReference type="ARBA" id="ARBA00022695"/>
    </source>
</evidence>
<evidence type="ECO:0000256" key="3">
    <source>
        <dbReference type="ARBA" id="ARBA00022004"/>
    </source>
</evidence>